<dbReference type="InterPro" id="IPR027417">
    <property type="entry name" value="P-loop_NTPase"/>
</dbReference>
<dbReference type="InterPro" id="IPR020472">
    <property type="entry name" value="WD40_PAC1"/>
</dbReference>
<dbReference type="PROSITE" id="PS50082">
    <property type="entry name" value="WD_REPEATS_2"/>
    <property type="match status" value="12"/>
</dbReference>
<feature type="domain" description="NACHT" evidence="5">
    <location>
        <begin position="296"/>
        <end position="443"/>
    </location>
</feature>
<dbReference type="SUPFAM" id="SSF50978">
    <property type="entry name" value="WD40 repeat-like"/>
    <property type="match status" value="3"/>
</dbReference>
<evidence type="ECO:0000256" key="3">
    <source>
        <dbReference type="PROSITE-ProRule" id="PRU00221"/>
    </source>
</evidence>
<dbReference type="InterPro" id="IPR015943">
    <property type="entry name" value="WD40/YVTN_repeat-like_dom_sf"/>
</dbReference>
<feature type="repeat" description="WD" evidence="3">
    <location>
        <begin position="1223"/>
        <end position="1257"/>
    </location>
</feature>
<feature type="repeat" description="WD" evidence="3">
    <location>
        <begin position="1173"/>
        <end position="1204"/>
    </location>
</feature>
<protein>
    <submittedName>
        <fullName evidence="6">Vegetative incompatibility protein HET-E-1</fullName>
    </submittedName>
</protein>
<proteinExistence type="predicted"/>
<feature type="compositionally biased region" description="Polar residues" evidence="4">
    <location>
        <begin position="35"/>
        <end position="68"/>
    </location>
</feature>
<dbReference type="PROSITE" id="PS00678">
    <property type="entry name" value="WD_REPEATS_1"/>
    <property type="match status" value="7"/>
</dbReference>
<keyword evidence="1 3" id="KW-0853">WD repeat</keyword>
<dbReference type="Proteomes" id="UP000383932">
    <property type="component" value="Unassembled WGS sequence"/>
</dbReference>
<feature type="repeat" description="WD" evidence="3">
    <location>
        <begin position="959"/>
        <end position="1000"/>
    </location>
</feature>
<sequence>MEPEQPDPTPPRPRRRWYQDLSQKFKRGIERHSEPNSLTRAPNSPLRPSSVHSANVNPRPESPTSSHRASLVLSRGSGSLPSTPRPDLARPPSPGIRNVAWKALEGTLKGLQVAAESVPPLKSAIDGLVSLLGAFEASDNEITQLLYYEKLAKDLEITAEFLNQHLKGATAGPMTDRISSIARLIETEIKSVEMRQDRGATGRILGSHGDEEDLMGRYRRIEQLLHRIQIEASMSTWAIANEHLANTRLRELAPANLASYDSKLSTSINRRTCTEDTRKEILADLNGWSDNPDGEKVYWMDGMAGTGKTTIACTLTSQLESRGQLAASFFCTRTSSECRDADRIIPTIAYQLARRSTAFKSALCRALDKDPDIGCRNIFTQFERLLKEPLDEVKDKMGNNLVVVIDALDECTDTQTVSQMLDVLFRFVANLPIKFFVTSRPEAAIRNKMMSTENSSKSILHLHDIEQSLVQQDIELYLQEELRSMSPSPDDVKQLATLAGSLFIYAATAVRYIQVKTGGVVPHERLAMMLAVDSKSKEKHAQIDALYTTILREALEAEGFEPEERERMRHVLWTAACAREPTSIETMAALVGLDDSQALVALERFRSVLHVSDVTGLVSTLHASFPDYIFSQNRSGQFFCDVGTHSQLLARRCLEVMRGQLRFNICDLPSSFLPDSDVPDLGARIERSISSSLSYACRYWPEHLIDATSSDDLCDMVNEFLSQRLLFWMEVLNLKQCMAMGAQGLVKLQTWLRTTDGSPDSVKLASDAHKFVYRFAAHVITLSTPHIYISALSLCPPASLVSVHYRRRFQGLMEVKGTAIVRLGQAALATWTVRSPILSVGYSPDGIHVVSGDYDGMICVRNVHNGKVVVGPFKAHSHGAGSVMYSPDGTRIVSCSSNETIQVWDARDGTPVAGSFKGHAGGVSRVAFSPDGARLVSSSDNSTILVWDARNGTLAAGPFEGHTGAVYSVGYSPDATCVVSGSDDHTIRTWDVNTGSVIHLFKGHTNLVRSVGFSPDGEHIVSGSHDHTVRVWNVCDGTLAIGPLEGHTDVVSSVAYSPNGKLIVSGSYDQTIRVWSVGDGTLAASLSEGHTSIVTSVGFSPDGAQIVSGSYDNSISIWNVSDSPLAIPPPKGHSGGIKSAEFSPDGLLIATGSVDKTIRVWSAVDGSYVAGPFKGHTGDVRSVAFSPDCTRIASGSDDFTIRVWHALDGTLLAGPIEEWIGSIYSVAFSPDGSRIASGSSDRTIRVWDSSNGRLVAGPFKGHTWTVLSVAFSPDGAYIASGSADGTTGICNSFNGRRIANHSEGDSPVRSVRFSHDSSRIVSGSKDGTVCILSAHNGQIIAGPFKGHTNEVNSVAFSPDSTLIVSGSSDRTIRLWNADGTLAAPPLLGHIYGVTAVSFSPNGSSILSCSGDQSIRVWEVHQKKRTCAALAGDWEIRDDGWVLNADSQMLFWLPAELRNYFPRPNNRYTIGPQGSVHVGFGDMLLGEEWARCWLGA</sequence>
<dbReference type="CDD" id="cd00200">
    <property type="entry name" value="WD40"/>
    <property type="match status" value="2"/>
</dbReference>
<dbReference type="Gene3D" id="3.40.50.300">
    <property type="entry name" value="P-loop containing nucleotide triphosphate hydrolases"/>
    <property type="match status" value="1"/>
</dbReference>
<gene>
    <name evidence="6" type="ORF">CTheo_6363</name>
</gene>
<feature type="repeat" description="WD" evidence="3">
    <location>
        <begin position="1386"/>
        <end position="1427"/>
    </location>
</feature>
<evidence type="ECO:0000256" key="4">
    <source>
        <dbReference type="SAM" id="MobiDB-lite"/>
    </source>
</evidence>
<keyword evidence="7" id="KW-1185">Reference proteome</keyword>
<dbReference type="SMART" id="SM00320">
    <property type="entry name" value="WD40"/>
    <property type="match status" value="14"/>
</dbReference>
<dbReference type="PROSITE" id="PS50837">
    <property type="entry name" value="NACHT"/>
    <property type="match status" value="1"/>
</dbReference>
<organism evidence="6 7">
    <name type="scientific">Ceratobasidium theobromae</name>
    <dbReference type="NCBI Taxonomy" id="1582974"/>
    <lineage>
        <taxon>Eukaryota</taxon>
        <taxon>Fungi</taxon>
        <taxon>Dikarya</taxon>
        <taxon>Basidiomycota</taxon>
        <taxon>Agaricomycotina</taxon>
        <taxon>Agaricomycetes</taxon>
        <taxon>Cantharellales</taxon>
        <taxon>Ceratobasidiaceae</taxon>
        <taxon>Ceratobasidium</taxon>
    </lineage>
</organism>
<keyword evidence="2" id="KW-0677">Repeat</keyword>
<dbReference type="PROSITE" id="PS50294">
    <property type="entry name" value="WD_REPEATS_REGION"/>
    <property type="match status" value="12"/>
</dbReference>
<dbReference type="InterPro" id="IPR019775">
    <property type="entry name" value="WD40_repeat_CS"/>
</dbReference>
<evidence type="ECO:0000313" key="6">
    <source>
        <dbReference type="EMBL" id="KAB5590194.1"/>
    </source>
</evidence>
<dbReference type="Pfam" id="PF24883">
    <property type="entry name" value="NPHP3_N"/>
    <property type="match status" value="1"/>
</dbReference>
<dbReference type="InterPro" id="IPR036322">
    <property type="entry name" value="WD40_repeat_dom_sf"/>
</dbReference>
<dbReference type="SUPFAM" id="SSF52540">
    <property type="entry name" value="P-loop containing nucleoside triphosphate hydrolases"/>
    <property type="match status" value="1"/>
</dbReference>
<evidence type="ECO:0000259" key="5">
    <source>
        <dbReference type="PROSITE" id="PS50837"/>
    </source>
</evidence>
<evidence type="ECO:0000256" key="1">
    <source>
        <dbReference type="ARBA" id="ARBA00022574"/>
    </source>
</evidence>
<feature type="repeat" description="WD" evidence="3">
    <location>
        <begin position="1344"/>
        <end position="1376"/>
    </location>
</feature>
<dbReference type="Gene3D" id="2.130.10.10">
    <property type="entry name" value="YVTN repeat-like/Quinoprotein amine dehydrogenase"/>
    <property type="match status" value="6"/>
</dbReference>
<dbReference type="EMBL" id="SSOP01000189">
    <property type="protein sequence ID" value="KAB5590194.1"/>
    <property type="molecule type" value="Genomic_DNA"/>
</dbReference>
<accession>A0A5N5QEV0</accession>
<feature type="repeat" description="WD" evidence="3">
    <location>
        <begin position="1130"/>
        <end position="1171"/>
    </location>
</feature>
<reference evidence="6 7" key="1">
    <citation type="journal article" date="2019" name="Fungal Biol. Biotechnol.">
        <title>Draft genome sequence of fastidious pathogen Ceratobasidium theobromae, which causes vascular-streak dieback in Theobroma cacao.</title>
        <authorList>
            <person name="Ali S.S."/>
            <person name="Asman A."/>
            <person name="Shao J."/>
            <person name="Firmansyah A.P."/>
            <person name="Susilo A.W."/>
            <person name="Rosmana A."/>
            <person name="McMahon P."/>
            <person name="Junaid M."/>
            <person name="Guest D."/>
            <person name="Kheng T.Y."/>
            <person name="Meinhardt L.W."/>
            <person name="Bailey B.A."/>
        </authorList>
    </citation>
    <scope>NUCLEOTIDE SEQUENCE [LARGE SCALE GENOMIC DNA]</scope>
    <source>
        <strain evidence="6 7">CT2</strain>
    </source>
</reference>
<dbReference type="PRINTS" id="PR00320">
    <property type="entry name" value="GPROTEINBRPT"/>
</dbReference>
<dbReference type="PANTHER" id="PTHR19848">
    <property type="entry name" value="WD40 REPEAT PROTEIN"/>
    <property type="match status" value="1"/>
</dbReference>
<feature type="repeat" description="WD" evidence="3">
    <location>
        <begin position="1259"/>
        <end position="1286"/>
    </location>
</feature>
<dbReference type="OrthoDB" id="538223at2759"/>
<dbReference type="InterPro" id="IPR007111">
    <property type="entry name" value="NACHT_NTPase"/>
</dbReference>
<dbReference type="InterPro" id="IPR056884">
    <property type="entry name" value="NPHP3-like_N"/>
</dbReference>
<evidence type="ECO:0000256" key="2">
    <source>
        <dbReference type="ARBA" id="ARBA00022737"/>
    </source>
</evidence>
<dbReference type="PANTHER" id="PTHR19848:SF8">
    <property type="entry name" value="F-BOX AND WD REPEAT DOMAIN CONTAINING 7"/>
    <property type="match status" value="1"/>
</dbReference>
<feature type="repeat" description="WD" evidence="3">
    <location>
        <begin position="1087"/>
        <end position="1121"/>
    </location>
</feature>
<feature type="repeat" description="WD" evidence="3">
    <location>
        <begin position="873"/>
        <end position="914"/>
    </location>
</feature>
<comment type="caution">
    <text evidence="6">The sequence shown here is derived from an EMBL/GenBank/DDBJ whole genome shotgun (WGS) entry which is preliminary data.</text>
</comment>
<evidence type="ECO:0000313" key="7">
    <source>
        <dbReference type="Proteomes" id="UP000383932"/>
    </source>
</evidence>
<feature type="repeat" description="WD" evidence="3">
    <location>
        <begin position="916"/>
        <end position="957"/>
    </location>
</feature>
<feature type="repeat" description="WD" evidence="3">
    <location>
        <begin position="1001"/>
        <end position="1034"/>
    </location>
</feature>
<feature type="repeat" description="WD" evidence="3">
    <location>
        <begin position="1044"/>
        <end position="1085"/>
    </location>
</feature>
<feature type="region of interest" description="Disordered" evidence="4">
    <location>
        <begin position="1"/>
        <end position="94"/>
    </location>
</feature>
<name>A0A5N5QEV0_9AGAM</name>
<dbReference type="InterPro" id="IPR001680">
    <property type="entry name" value="WD40_rpt"/>
</dbReference>
<dbReference type="Pfam" id="PF00400">
    <property type="entry name" value="WD40"/>
    <property type="match status" value="14"/>
</dbReference>
<feature type="compositionally biased region" description="Pro residues" evidence="4">
    <location>
        <begin position="1"/>
        <end position="11"/>
    </location>
</feature>